<evidence type="ECO:0000313" key="7">
    <source>
        <dbReference type="EMBL" id="KAF3799708.1"/>
    </source>
</evidence>
<evidence type="ECO:0000256" key="6">
    <source>
        <dbReference type="SAM" id="Phobius"/>
    </source>
</evidence>
<feature type="compositionally biased region" description="Basic and acidic residues" evidence="5">
    <location>
        <begin position="208"/>
        <end position="219"/>
    </location>
</feature>
<dbReference type="AlphaFoldDB" id="A0A8H4C930"/>
<comment type="caution">
    <text evidence="7">The sequence shown here is derived from an EMBL/GenBank/DDBJ whole genome shotgun (WGS) entry which is preliminary data.</text>
</comment>
<proteinExistence type="predicted"/>
<protein>
    <submittedName>
        <fullName evidence="7">Uncharacterized protein</fullName>
    </submittedName>
</protein>
<dbReference type="PANTHER" id="PTHR15549">
    <property type="entry name" value="PAIRED IMMUNOGLOBULIN-LIKE TYPE 2 RECEPTOR"/>
    <property type="match status" value="1"/>
</dbReference>
<dbReference type="InterPro" id="IPR051694">
    <property type="entry name" value="Immunoregulatory_rcpt-like"/>
</dbReference>
<dbReference type="GO" id="GO:0016020">
    <property type="term" value="C:membrane"/>
    <property type="evidence" value="ECO:0007669"/>
    <property type="project" value="UniProtKB-SubCell"/>
</dbReference>
<feature type="compositionally biased region" description="Low complexity" evidence="5">
    <location>
        <begin position="118"/>
        <end position="137"/>
    </location>
</feature>
<feature type="region of interest" description="Disordered" evidence="5">
    <location>
        <begin position="176"/>
        <end position="249"/>
    </location>
</feature>
<gene>
    <name evidence="7" type="ORF">GCG54_00000953</name>
</gene>
<evidence type="ECO:0000256" key="3">
    <source>
        <dbReference type="ARBA" id="ARBA00022989"/>
    </source>
</evidence>
<dbReference type="RefSeq" id="XP_045258868.1">
    <property type="nucleotide sequence ID" value="XM_045401084.1"/>
</dbReference>
<feature type="compositionally biased region" description="Polar residues" evidence="5">
    <location>
        <begin position="183"/>
        <end position="204"/>
    </location>
</feature>
<organism evidence="7 8">
    <name type="scientific">Colletotrichum gloeosporioides</name>
    <name type="common">Anthracnose fungus</name>
    <name type="synonym">Glomerella cingulata</name>
    <dbReference type="NCBI Taxonomy" id="474922"/>
    <lineage>
        <taxon>Eukaryota</taxon>
        <taxon>Fungi</taxon>
        <taxon>Dikarya</taxon>
        <taxon>Ascomycota</taxon>
        <taxon>Pezizomycotina</taxon>
        <taxon>Sordariomycetes</taxon>
        <taxon>Hypocreomycetidae</taxon>
        <taxon>Glomerellales</taxon>
        <taxon>Glomerellaceae</taxon>
        <taxon>Colletotrichum</taxon>
        <taxon>Colletotrichum gloeosporioides species complex</taxon>
    </lineage>
</organism>
<keyword evidence="2 6" id="KW-0812">Transmembrane</keyword>
<sequence length="249" mass="26446">MAVGRCGASLAVRLLHQNVAIRLGTVRKFCVVLIVTSAVEKMIFRINTAAKVNPSMSLWGTNDRDDGLWCCASEDVGVYKNTGQVDGLVFLCTGTEVTTLATTLSSATLLSQCSMTSTPTSISASTSTTASTSANASGEEDSPAGVPAGAIAGGVVGGVAGIALVVAGIYFLKKKKKSDPEEQPSTEVPVQEGQQWSQQRWPNSQRRRPSELETVEPRLEMNGVKPTYELDATEEQARERDVSPLSPPR</sequence>
<accession>A0A8H4C930</accession>
<keyword evidence="4 6" id="KW-0472">Membrane</keyword>
<keyword evidence="3 6" id="KW-1133">Transmembrane helix</keyword>
<dbReference type="Proteomes" id="UP000613401">
    <property type="component" value="Unassembled WGS sequence"/>
</dbReference>
<name>A0A8H4C930_COLGL</name>
<keyword evidence="8" id="KW-1185">Reference proteome</keyword>
<evidence type="ECO:0000256" key="4">
    <source>
        <dbReference type="ARBA" id="ARBA00023136"/>
    </source>
</evidence>
<feature type="transmembrane region" description="Helical" evidence="6">
    <location>
        <begin position="150"/>
        <end position="172"/>
    </location>
</feature>
<evidence type="ECO:0000256" key="1">
    <source>
        <dbReference type="ARBA" id="ARBA00004167"/>
    </source>
</evidence>
<reference evidence="7" key="2">
    <citation type="submission" date="2020-03" db="EMBL/GenBank/DDBJ databases">
        <authorList>
            <person name="Fu F.-F."/>
            <person name="Chen J."/>
        </authorList>
    </citation>
    <scope>NUCLEOTIDE SEQUENCE</scope>
    <source>
        <strain evidence="7">Lc1</strain>
    </source>
</reference>
<reference evidence="7" key="1">
    <citation type="journal article" date="2020" name="Phytopathology">
        <title>Genome sequence and comparative analysis of Colletotrichum gloeosporioides isolated from Liriodendron leaves.</title>
        <authorList>
            <person name="Fu F.F."/>
            <person name="Hao Z."/>
            <person name="Wang P."/>
            <person name="Lu Y."/>
            <person name="Xue L.J."/>
            <person name="Wei G."/>
            <person name="Tian Y."/>
            <person name="Baishi H."/>
            <person name="Xu H."/>
            <person name="Shi J."/>
            <person name="Cheng T."/>
            <person name="Wang G."/>
            <person name="Yi Y."/>
            <person name="Chen J."/>
        </authorList>
    </citation>
    <scope>NUCLEOTIDE SEQUENCE</scope>
    <source>
        <strain evidence="7">Lc1</strain>
    </source>
</reference>
<evidence type="ECO:0000256" key="2">
    <source>
        <dbReference type="ARBA" id="ARBA00022692"/>
    </source>
</evidence>
<comment type="subcellular location">
    <subcellularLocation>
        <location evidence="1">Membrane</location>
        <topology evidence="1">Single-pass membrane protein</topology>
    </subcellularLocation>
</comment>
<evidence type="ECO:0000313" key="8">
    <source>
        <dbReference type="Proteomes" id="UP000613401"/>
    </source>
</evidence>
<evidence type="ECO:0000256" key="5">
    <source>
        <dbReference type="SAM" id="MobiDB-lite"/>
    </source>
</evidence>
<dbReference type="GO" id="GO:0071944">
    <property type="term" value="C:cell periphery"/>
    <property type="evidence" value="ECO:0007669"/>
    <property type="project" value="UniProtKB-ARBA"/>
</dbReference>
<feature type="region of interest" description="Disordered" evidence="5">
    <location>
        <begin position="118"/>
        <end position="144"/>
    </location>
</feature>
<dbReference type="GeneID" id="69008124"/>
<dbReference type="EMBL" id="WVTB01000083">
    <property type="protein sequence ID" value="KAF3799708.1"/>
    <property type="molecule type" value="Genomic_DNA"/>
</dbReference>